<proteinExistence type="predicted"/>
<comment type="caution">
    <text evidence="3">The sequence shown here is derived from an EMBL/GenBank/DDBJ whole genome shotgun (WGS) entry which is preliminary data.</text>
</comment>
<keyword evidence="2" id="KW-0812">Transmembrane</keyword>
<dbReference type="RefSeq" id="WP_149620686.1">
    <property type="nucleotide sequence ID" value="NZ_VOBL01000023.1"/>
</dbReference>
<dbReference type="EMBL" id="VOBL01000023">
    <property type="protein sequence ID" value="KAA0973610.1"/>
    <property type="molecule type" value="Genomic_DNA"/>
</dbReference>
<organism evidence="3 4">
    <name type="scientific">Paeniglutamicibacter gangotriensis</name>
    <dbReference type="NCBI Taxonomy" id="254787"/>
    <lineage>
        <taxon>Bacteria</taxon>
        <taxon>Bacillati</taxon>
        <taxon>Actinomycetota</taxon>
        <taxon>Actinomycetes</taxon>
        <taxon>Micrococcales</taxon>
        <taxon>Micrococcaceae</taxon>
        <taxon>Paeniglutamicibacter</taxon>
    </lineage>
</organism>
<protein>
    <submittedName>
        <fullName evidence="3">DUF4244 domain-containing protein</fullName>
    </submittedName>
</protein>
<evidence type="ECO:0000313" key="4">
    <source>
        <dbReference type="Proteomes" id="UP000323856"/>
    </source>
</evidence>
<name>A0A5B0E751_9MICC</name>
<evidence type="ECO:0000256" key="1">
    <source>
        <dbReference type="SAM" id="MobiDB-lite"/>
    </source>
</evidence>
<dbReference type="AlphaFoldDB" id="A0A5B0E751"/>
<keyword evidence="2" id="KW-0472">Membrane</keyword>
<evidence type="ECO:0000313" key="3">
    <source>
        <dbReference type="EMBL" id="KAA0973610.1"/>
    </source>
</evidence>
<dbReference type="InterPro" id="IPR025338">
    <property type="entry name" value="DUF4244"/>
</dbReference>
<reference evidence="3 4" key="1">
    <citation type="submission" date="2019-07" db="EMBL/GenBank/DDBJ databases">
        <title>Analysis of the biochemical properties, biological activity and biotechnological potential of siderophores and biosurfactants produced by Antarctic psychrotolerant bacteria.</title>
        <authorList>
            <person name="Styczynski M."/>
            <person name="Krucon T."/>
            <person name="Decewicz P."/>
            <person name="Dziewit L."/>
        </authorList>
    </citation>
    <scope>NUCLEOTIDE SEQUENCE [LARGE SCALE GENOMIC DNA]</scope>
    <source>
        <strain evidence="3 4">ANT_H27</strain>
    </source>
</reference>
<dbReference type="Pfam" id="PF14029">
    <property type="entry name" value="DUF4244"/>
    <property type="match status" value="1"/>
</dbReference>
<accession>A0A5B0E751</accession>
<sequence>MDNHLSDSTPGHLDLHLDDEQPEGEPAVPSTGILADEAGSTTAEFAIVTLAAVAFAGLLVSILSSGDVRGMLMSLIRQALSF</sequence>
<feature type="transmembrane region" description="Helical" evidence="2">
    <location>
        <begin position="45"/>
        <end position="63"/>
    </location>
</feature>
<keyword evidence="2" id="KW-1133">Transmembrane helix</keyword>
<dbReference type="OrthoDB" id="3748241at2"/>
<gene>
    <name evidence="3" type="ORF">FQ154_17455</name>
</gene>
<dbReference type="Proteomes" id="UP000323856">
    <property type="component" value="Unassembled WGS sequence"/>
</dbReference>
<feature type="region of interest" description="Disordered" evidence="1">
    <location>
        <begin position="1"/>
        <end position="30"/>
    </location>
</feature>
<evidence type="ECO:0000256" key="2">
    <source>
        <dbReference type="SAM" id="Phobius"/>
    </source>
</evidence>